<comment type="subcellular location">
    <subcellularLocation>
        <location evidence="1">Membrane</location>
        <topology evidence="1">Multi-pass membrane protein</topology>
    </subcellularLocation>
</comment>
<dbReference type="EMBL" id="CP060394">
    <property type="protein sequence ID" value="QNI31664.1"/>
    <property type="molecule type" value="Genomic_DNA"/>
</dbReference>
<evidence type="ECO:0000256" key="3">
    <source>
        <dbReference type="ARBA" id="ARBA00022989"/>
    </source>
</evidence>
<gene>
    <name evidence="6" type="ORF">H7849_21795</name>
</gene>
<proteinExistence type="predicted"/>
<dbReference type="RefSeq" id="WP_186742504.1">
    <property type="nucleotide sequence ID" value="NZ_CP060394.1"/>
</dbReference>
<name>A0A7G8BGJ4_9BACT</name>
<dbReference type="Proteomes" id="UP000515312">
    <property type="component" value="Chromosome"/>
</dbReference>
<dbReference type="InterPro" id="IPR032808">
    <property type="entry name" value="DoxX"/>
</dbReference>
<keyword evidence="7" id="KW-1185">Reference proteome</keyword>
<protein>
    <submittedName>
        <fullName evidence="6">DoxX family protein</fullName>
    </submittedName>
</protein>
<keyword evidence="4 5" id="KW-0472">Membrane</keyword>
<evidence type="ECO:0000256" key="2">
    <source>
        <dbReference type="ARBA" id="ARBA00022692"/>
    </source>
</evidence>
<dbReference type="AlphaFoldDB" id="A0A7G8BGJ4"/>
<reference evidence="6 7" key="1">
    <citation type="submission" date="2020-08" db="EMBL/GenBank/DDBJ databases">
        <title>Edaphobacter telluris sp. nov. and Acidobacterium dinghuensis sp. nov., two acidobacteria isolated from forest soil.</title>
        <authorList>
            <person name="Fu J."/>
            <person name="Qiu L."/>
        </authorList>
    </citation>
    <scope>NUCLEOTIDE SEQUENCE [LARGE SCALE GENOMIC DNA]</scope>
    <source>
        <strain evidence="6">4Y35</strain>
    </source>
</reference>
<feature type="transmembrane region" description="Helical" evidence="5">
    <location>
        <begin position="12"/>
        <end position="32"/>
    </location>
</feature>
<keyword evidence="2 5" id="KW-0812">Transmembrane</keyword>
<dbReference type="Pfam" id="PF07681">
    <property type="entry name" value="DoxX"/>
    <property type="match status" value="1"/>
</dbReference>
<evidence type="ECO:0000313" key="7">
    <source>
        <dbReference type="Proteomes" id="UP000515312"/>
    </source>
</evidence>
<sequence length="144" mass="16018">MPRNSGQQTDVSMGYLILRVSIGLNIFTHGLSRILAGPANFAHILVPMFQHTFLPATSVYLFGLCLPWAEAAVGFFLLIGIYTRYVILVGALLMLSLTFGATLRQDWESAGLQLIYVAIYTALLAFRQYNQFSADGHLRRSETD</sequence>
<evidence type="ECO:0000256" key="4">
    <source>
        <dbReference type="ARBA" id="ARBA00023136"/>
    </source>
</evidence>
<keyword evidence="3 5" id="KW-1133">Transmembrane helix</keyword>
<feature type="transmembrane region" description="Helical" evidence="5">
    <location>
        <begin position="52"/>
        <end position="78"/>
    </location>
</feature>
<evidence type="ECO:0000256" key="5">
    <source>
        <dbReference type="SAM" id="Phobius"/>
    </source>
</evidence>
<evidence type="ECO:0000256" key="1">
    <source>
        <dbReference type="ARBA" id="ARBA00004141"/>
    </source>
</evidence>
<dbReference type="KEGG" id="adin:H7849_21795"/>
<accession>A0A7G8BGJ4</accession>
<feature type="transmembrane region" description="Helical" evidence="5">
    <location>
        <begin position="109"/>
        <end position="126"/>
    </location>
</feature>
<organism evidence="6 7">
    <name type="scientific">Alloacidobacterium dinghuense</name>
    <dbReference type="NCBI Taxonomy" id="2763107"/>
    <lineage>
        <taxon>Bacteria</taxon>
        <taxon>Pseudomonadati</taxon>
        <taxon>Acidobacteriota</taxon>
        <taxon>Terriglobia</taxon>
        <taxon>Terriglobales</taxon>
        <taxon>Acidobacteriaceae</taxon>
        <taxon>Alloacidobacterium</taxon>
    </lineage>
</organism>
<evidence type="ECO:0000313" key="6">
    <source>
        <dbReference type="EMBL" id="QNI31664.1"/>
    </source>
</evidence>
<dbReference type="GO" id="GO:0016020">
    <property type="term" value="C:membrane"/>
    <property type="evidence" value="ECO:0007669"/>
    <property type="project" value="UniProtKB-SubCell"/>
</dbReference>